<evidence type="ECO:0000313" key="3">
    <source>
        <dbReference type="Proteomes" id="UP000186817"/>
    </source>
</evidence>
<protein>
    <submittedName>
        <fullName evidence="2">Uncharacterized protein</fullName>
    </submittedName>
</protein>
<comment type="caution">
    <text evidence="2">The sequence shown here is derived from an EMBL/GenBank/DDBJ whole genome shotgun (WGS) entry which is preliminary data.</text>
</comment>
<dbReference type="EMBL" id="LSRX01000305">
    <property type="protein sequence ID" value="OLQ01106.1"/>
    <property type="molecule type" value="Genomic_DNA"/>
</dbReference>
<gene>
    <name evidence="2" type="ORF">AK812_SmicGene16179</name>
</gene>
<feature type="region of interest" description="Disordered" evidence="1">
    <location>
        <begin position="73"/>
        <end position="94"/>
    </location>
</feature>
<name>A0A1Q9E102_SYMMI</name>
<dbReference type="AlphaFoldDB" id="A0A1Q9E102"/>
<evidence type="ECO:0000256" key="1">
    <source>
        <dbReference type="SAM" id="MobiDB-lite"/>
    </source>
</evidence>
<dbReference type="Proteomes" id="UP000186817">
    <property type="component" value="Unassembled WGS sequence"/>
</dbReference>
<evidence type="ECO:0000313" key="2">
    <source>
        <dbReference type="EMBL" id="OLQ01106.1"/>
    </source>
</evidence>
<organism evidence="2 3">
    <name type="scientific">Symbiodinium microadriaticum</name>
    <name type="common">Dinoflagellate</name>
    <name type="synonym">Zooxanthella microadriatica</name>
    <dbReference type="NCBI Taxonomy" id="2951"/>
    <lineage>
        <taxon>Eukaryota</taxon>
        <taxon>Sar</taxon>
        <taxon>Alveolata</taxon>
        <taxon>Dinophyceae</taxon>
        <taxon>Suessiales</taxon>
        <taxon>Symbiodiniaceae</taxon>
        <taxon>Symbiodinium</taxon>
    </lineage>
</organism>
<keyword evidence="3" id="KW-1185">Reference proteome</keyword>
<proteinExistence type="predicted"/>
<sequence length="251" mass="27929">MDKCTVPGLWGYGVAEGIGTLHHDFVHFSGAGLWRYGVAEGMGTLHHDFVHFSVFPAFLQVIPELVLATSAAAESGSERQREPETPQQQDSEVRRTCLEETGVAGERLLQVYFKISKWDRRVVKALSGQALNLRKNKQKRSFDNEFMAQLLGNRQKICDKVTEKVLRDSDEKKPKIVRASSKHLAHAPATLMMTIPIVKTEHATSEEREVGILYGGIGTLWMVLSTENVKHLQAGLTGSPKAAKKPRKEKA</sequence>
<accession>A0A1Q9E102</accession>
<reference evidence="2 3" key="1">
    <citation type="submission" date="2016-02" db="EMBL/GenBank/DDBJ databases">
        <title>Genome analysis of coral dinoflagellate symbionts highlights evolutionary adaptations to a symbiotic lifestyle.</title>
        <authorList>
            <person name="Aranda M."/>
            <person name="Li Y."/>
            <person name="Liew Y.J."/>
            <person name="Baumgarten S."/>
            <person name="Simakov O."/>
            <person name="Wilson M."/>
            <person name="Piel J."/>
            <person name="Ashoor H."/>
            <person name="Bougouffa S."/>
            <person name="Bajic V.B."/>
            <person name="Ryu T."/>
            <person name="Ravasi T."/>
            <person name="Bayer T."/>
            <person name="Micklem G."/>
            <person name="Kim H."/>
            <person name="Bhak J."/>
            <person name="Lajeunesse T.C."/>
            <person name="Voolstra C.R."/>
        </authorList>
    </citation>
    <scope>NUCLEOTIDE SEQUENCE [LARGE SCALE GENOMIC DNA]</scope>
    <source>
        <strain evidence="2 3">CCMP2467</strain>
    </source>
</reference>